<dbReference type="GO" id="GO:0005921">
    <property type="term" value="C:gap junction"/>
    <property type="evidence" value="ECO:0007669"/>
    <property type="project" value="UniProtKB-SubCell"/>
</dbReference>
<keyword evidence="11 12" id="KW-0407">Ion channel</keyword>
<evidence type="ECO:0000256" key="6">
    <source>
        <dbReference type="ARBA" id="ARBA00022868"/>
    </source>
</evidence>
<accession>A0AAN8PAF0</accession>
<feature type="transmembrane region" description="Helical" evidence="12">
    <location>
        <begin position="112"/>
        <end position="134"/>
    </location>
</feature>
<comment type="caution">
    <text evidence="12">Lacks conserved residue(s) required for the propagation of feature annotation.</text>
</comment>
<dbReference type="EMBL" id="JAWJWE010000037">
    <property type="protein sequence ID" value="KAK6625696.1"/>
    <property type="molecule type" value="Genomic_DNA"/>
</dbReference>
<comment type="subcellular location">
    <subcellularLocation>
        <location evidence="1">Cell junction</location>
        <location evidence="1">Gap junction</location>
    </subcellularLocation>
    <subcellularLocation>
        <location evidence="2 12">Cell membrane</location>
        <topology evidence="2 12">Multi-pass membrane protein</topology>
    </subcellularLocation>
</comment>
<comment type="caution">
    <text evidence="13">The sequence shown here is derived from an EMBL/GenBank/DDBJ whole genome shotgun (WGS) entry which is preliminary data.</text>
</comment>
<keyword evidence="7" id="KW-0965">Cell junction</keyword>
<reference evidence="13 14" key="1">
    <citation type="submission" date="2023-10" db="EMBL/GenBank/DDBJ databases">
        <title>Genomes of two closely related lineages of the louse Polyplax serrata with different host specificities.</title>
        <authorList>
            <person name="Martinu J."/>
            <person name="Tarabai H."/>
            <person name="Stefka J."/>
            <person name="Hypsa V."/>
        </authorList>
    </citation>
    <scope>NUCLEOTIDE SEQUENCE [LARGE SCALE GENOMIC DNA]</scope>
    <source>
        <strain evidence="13">HR10_N</strain>
    </source>
</reference>
<dbReference type="GO" id="GO:0007602">
    <property type="term" value="P:phototransduction"/>
    <property type="evidence" value="ECO:0007669"/>
    <property type="project" value="TreeGrafter"/>
</dbReference>
<evidence type="ECO:0000313" key="13">
    <source>
        <dbReference type="EMBL" id="KAK6625696.1"/>
    </source>
</evidence>
<evidence type="ECO:0000256" key="4">
    <source>
        <dbReference type="ARBA" id="ARBA00022475"/>
    </source>
</evidence>
<feature type="transmembrane region" description="Helical" evidence="12">
    <location>
        <begin position="273"/>
        <end position="295"/>
    </location>
</feature>
<dbReference type="PROSITE" id="PS51013">
    <property type="entry name" value="PANNEXIN"/>
    <property type="match status" value="1"/>
</dbReference>
<dbReference type="GO" id="GO:0034220">
    <property type="term" value="P:monoatomic ion transmembrane transport"/>
    <property type="evidence" value="ECO:0007669"/>
    <property type="project" value="UniProtKB-KW"/>
</dbReference>
<evidence type="ECO:0000313" key="14">
    <source>
        <dbReference type="Proteomes" id="UP001372834"/>
    </source>
</evidence>
<comment type="similarity">
    <text evidence="12">Belongs to the pannexin family.</text>
</comment>
<evidence type="ECO:0000256" key="9">
    <source>
        <dbReference type="ARBA" id="ARBA00023065"/>
    </source>
</evidence>
<dbReference type="InterPro" id="IPR000990">
    <property type="entry name" value="Innexin"/>
</dbReference>
<evidence type="ECO:0000256" key="12">
    <source>
        <dbReference type="RuleBase" id="RU010713"/>
    </source>
</evidence>
<keyword evidence="4" id="KW-1003">Cell membrane</keyword>
<evidence type="ECO:0000256" key="10">
    <source>
        <dbReference type="ARBA" id="ARBA00023136"/>
    </source>
</evidence>
<comment type="function">
    <text evidence="12">Structural component of the gap junctions.</text>
</comment>
<keyword evidence="10 12" id="KW-0472">Membrane</keyword>
<keyword evidence="6" id="KW-0303">Gap junction</keyword>
<organism evidence="13 14">
    <name type="scientific">Polyplax serrata</name>
    <name type="common">Common mouse louse</name>
    <dbReference type="NCBI Taxonomy" id="468196"/>
    <lineage>
        <taxon>Eukaryota</taxon>
        <taxon>Metazoa</taxon>
        <taxon>Ecdysozoa</taxon>
        <taxon>Arthropoda</taxon>
        <taxon>Hexapoda</taxon>
        <taxon>Insecta</taxon>
        <taxon>Pterygota</taxon>
        <taxon>Neoptera</taxon>
        <taxon>Paraneoptera</taxon>
        <taxon>Psocodea</taxon>
        <taxon>Troctomorpha</taxon>
        <taxon>Phthiraptera</taxon>
        <taxon>Anoplura</taxon>
        <taxon>Polyplacidae</taxon>
        <taxon>Polyplax</taxon>
    </lineage>
</organism>
<feature type="transmembrane region" description="Helical" evidence="12">
    <location>
        <begin position="179"/>
        <end position="201"/>
    </location>
</feature>
<dbReference type="GO" id="GO:0005886">
    <property type="term" value="C:plasma membrane"/>
    <property type="evidence" value="ECO:0007669"/>
    <property type="project" value="UniProtKB-SubCell"/>
</dbReference>
<evidence type="ECO:0000256" key="1">
    <source>
        <dbReference type="ARBA" id="ARBA00004610"/>
    </source>
</evidence>
<dbReference type="Proteomes" id="UP001372834">
    <property type="component" value="Unassembled WGS sequence"/>
</dbReference>
<protein>
    <recommendedName>
        <fullName evidence="12">Innexin</fullName>
    </recommendedName>
</protein>
<evidence type="ECO:0000256" key="2">
    <source>
        <dbReference type="ARBA" id="ARBA00004651"/>
    </source>
</evidence>
<dbReference type="PRINTS" id="PR01262">
    <property type="entry name" value="INNEXIN"/>
</dbReference>
<keyword evidence="8 12" id="KW-1133">Transmembrane helix</keyword>
<name>A0AAN8PAF0_POLSC</name>
<gene>
    <name evidence="12" type="primary">inx</name>
    <name evidence="13" type="ORF">RUM43_005995</name>
</gene>
<evidence type="ECO:0000256" key="11">
    <source>
        <dbReference type="ARBA" id="ARBA00023303"/>
    </source>
</evidence>
<evidence type="ECO:0000256" key="3">
    <source>
        <dbReference type="ARBA" id="ARBA00022448"/>
    </source>
</evidence>
<dbReference type="Pfam" id="PF00876">
    <property type="entry name" value="Innexin"/>
    <property type="match status" value="1"/>
</dbReference>
<dbReference type="GO" id="GO:0005243">
    <property type="term" value="F:gap junction channel activity"/>
    <property type="evidence" value="ECO:0007669"/>
    <property type="project" value="TreeGrafter"/>
</dbReference>
<proteinExistence type="inferred from homology"/>
<evidence type="ECO:0000256" key="7">
    <source>
        <dbReference type="ARBA" id="ARBA00022949"/>
    </source>
</evidence>
<sequence>MLDLLTNVKYLLKLEQVCIDNNVFRLHYKATAFLLAICSIIITSKQYIGDPIDCILDSSLDKEAINTYCWIFSTFTLGHRQHHNYHGGLHQLQPYPGVGNEQKDSEIIHQKYYQWVCFILAIQTAVFIFPHCLWRVWEGGRIKMLVADLGTPMTENWTAERKAQTITYLSNSDIYNLNLYALQFLFCEFLNVVNIVLQIFVWNQVFGNKFLTFGLDVINYASSSDADAIDPISVLFPKITKCNFHYYGPSGSLQQIDAVCVLPLNIVNEKMFLFLWFWFFSLAFLTVIAFLYDVCLFRQQCLRMYVLQAQARFVSRAHIRTIIRKGTLGHWFLLHQLGRNMNPFVFGDLLYEISKVLDRSNGRTKDLKDLSTAV</sequence>
<keyword evidence="5 12" id="KW-0812">Transmembrane</keyword>
<dbReference type="AlphaFoldDB" id="A0AAN8PAF0"/>
<evidence type="ECO:0000256" key="8">
    <source>
        <dbReference type="ARBA" id="ARBA00022989"/>
    </source>
</evidence>
<evidence type="ECO:0000256" key="5">
    <source>
        <dbReference type="ARBA" id="ARBA00022692"/>
    </source>
</evidence>
<dbReference type="PANTHER" id="PTHR11893:SF41">
    <property type="entry name" value="INNEXIN INX2"/>
    <property type="match status" value="1"/>
</dbReference>
<keyword evidence="9 12" id="KW-0406">Ion transport</keyword>
<dbReference type="PANTHER" id="PTHR11893">
    <property type="entry name" value="INNEXIN"/>
    <property type="match status" value="1"/>
</dbReference>
<keyword evidence="3 12" id="KW-0813">Transport</keyword>